<name>A0ABD3ES46_9STRA</name>
<proteinExistence type="inferred from homology"/>
<protein>
    <recommendedName>
        <fullName evidence="11">Probable pectate lyase F</fullName>
        <ecNumber evidence="5">4.2.2.2</ecNumber>
    </recommendedName>
</protein>
<dbReference type="Proteomes" id="UP001632037">
    <property type="component" value="Unassembled WGS sequence"/>
</dbReference>
<dbReference type="InterPro" id="IPR011050">
    <property type="entry name" value="Pectin_lyase_fold/virulence"/>
</dbReference>
<dbReference type="EC" id="4.2.2.2" evidence="5"/>
<evidence type="ECO:0000256" key="6">
    <source>
        <dbReference type="ARBA" id="ARBA00022525"/>
    </source>
</evidence>
<evidence type="ECO:0000256" key="9">
    <source>
        <dbReference type="ARBA" id="ARBA00023239"/>
    </source>
</evidence>
<evidence type="ECO:0000256" key="8">
    <source>
        <dbReference type="ARBA" id="ARBA00022837"/>
    </source>
</evidence>
<dbReference type="GO" id="GO:0030570">
    <property type="term" value="F:pectate lyase activity"/>
    <property type="evidence" value="ECO:0007669"/>
    <property type="project" value="UniProtKB-EC"/>
</dbReference>
<evidence type="ECO:0000313" key="13">
    <source>
        <dbReference type="Proteomes" id="UP001632037"/>
    </source>
</evidence>
<dbReference type="PANTHER" id="PTHR33407">
    <property type="entry name" value="PECTATE LYASE F-RELATED"/>
    <property type="match status" value="1"/>
</dbReference>
<evidence type="ECO:0000256" key="11">
    <source>
        <dbReference type="ARBA" id="ARBA00039895"/>
    </source>
</evidence>
<keyword evidence="13" id="KW-1185">Reference proteome</keyword>
<evidence type="ECO:0000256" key="2">
    <source>
        <dbReference type="ARBA" id="ARBA00001913"/>
    </source>
</evidence>
<evidence type="ECO:0000256" key="3">
    <source>
        <dbReference type="ARBA" id="ARBA00004613"/>
    </source>
</evidence>
<evidence type="ECO:0000256" key="10">
    <source>
        <dbReference type="ARBA" id="ARBA00025679"/>
    </source>
</evidence>
<comment type="subcellular location">
    <subcellularLocation>
        <location evidence="3">Secreted</location>
    </subcellularLocation>
</comment>
<evidence type="ECO:0000256" key="5">
    <source>
        <dbReference type="ARBA" id="ARBA00012272"/>
    </source>
</evidence>
<dbReference type="Gene3D" id="2.160.20.10">
    <property type="entry name" value="Single-stranded right-handed beta-helix, Pectin lyase-like"/>
    <property type="match status" value="1"/>
</dbReference>
<evidence type="ECO:0000313" key="12">
    <source>
        <dbReference type="EMBL" id="KAL3656512.1"/>
    </source>
</evidence>
<dbReference type="AlphaFoldDB" id="A0ABD3ES46"/>
<dbReference type="PANTHER" id="PTHR33407:SF9">
    <property type="entry name" value="PECTATE LYASE F-RELATED"/>
    <property type="match status" value="1"/>
</dbReference>
<dbReference type="GO" id="GO:0005576">
    <property type="term" value="C:extracellular region"/>
    <property type="evidence" value="ECO:0007669"/>
    <property type="project" value="UniProtKB-SubCell"/>
</dbReference>
<dbReference type="EMBL" id="JBIMZQ010000080">
    <property type="protein sequence ID" value="KAL3656512.1"/>
    <property type="molecule type" value="Genomic_DNA"/>
</dbReference>
<evidence type="ECO:0000256" key="1">
    <source>
        <dbReference type="ARBA" id="ARBA00000695"/>
    </source>
</evidence>
<dbReference type="InterPro" id="IPR004898">
    <property type="entry name" value="Pectate_lyase_PlyH/PlyE-like"/>
</dbReference>
<organism evidence="12 13">
    <name type="scientific">Phytophthora oleae</name>
    <dbReference type="NCBI Taxonomy" id="2107226"/>
    <lineage>
        <taxon>Eukaryota</taxon>
        <taxon>Sar</taxon>
        <taxon>Stramenopiles</taxon>
        <taxon>Oomycota</taxon>
        <taxon>Peronosporomycetes</taxon>
        <taxon>Peronosporales</taxon>
        <taxon>Peronosporaceae</taxon>
        <taxon>Phytophthora</taxon>
    </lineage>
</organism>
<accession>A0ABD3ES46</accession>
<keyword evidence="8" id="KW-0106">Calcium</keyword>
<keyword evidence="7" id="KW-0732">Signal</keyword>
<dbReference type="InterPro" id="IPR012334">
    <property type="entry name" value="Pectin_lyas_fold"/>
</dbReference>
<dbReference type="Pfam" id="PF03211">
    <property type="entry name" value="Pectate_lyase"/>
    <property type="match status" value="1"/>
</dbReference>
<evidence type="ECO:0000256" key="7">
    <source>
        <dbReference type="ARBA" id="ARBA00022729"/>
    </source>
</evidence>
<keyword evidence="9" id="KW-0456">Lyase</keyword>
<comment type="function">
    <text evidence="10">Pectinolytic enzyme consist of four classes of enzymes: pectin lyase, polygalacturonase, pectin methylesterase and rhamnogalacturonase. Among pectinolytic enzymes, pectin lyase is the most important in depolymerization of pectin, since it cleaves internal glycosidic bonds of highly methylated pectins. Favors pectate, the anion, over pectin, the methyl ester.</text>
</comment>
<comment type="similarity">
    <text evidence="4">Belongs to the polysaccharide lyase 3 family.</text>
</comment>
<comment type="cofactor">
    <cofactor evidence="2">
        <name>Ca(2+)</name>
        <dbReference type="ChEBI" id="CHEBI:29108"/>
    </cofactor>
</comment>
<keyword evidence="6" id="KW-0964">Secreted</keyword>
<comment type="caution">
    <text evidence="12">The sequence shown here is derived from an EMBL/GenBank/DDBJ whole genome shotgun (WGS) entry which is preliminary data.</text>
</comment>
<evidence type="ECO:0000256" key="4">
    <source>
        <dbReference type="ARBA" id="ARBA00006463"/>
    </source>
</evidence>
<comment type="catalytic activity">
    <reaction evidence="1">
        <text>Eliminative cleavage of (1-&gt;4)-alpha-D-galacturonan to give oligosaccharides with 4-deoxy-alpha-D-galact-4-enuronosyl groups at their non-reducing ends.</text>
        <dbReference type="EC" id="4.2.2.2"/>
    </reaction>
</comment>
<reference evidence="12 13" key="1">
    <citation type="submission" date="2024-09" db="EMBL/GenBank/DDBJ databases">
        <title>Genome sequencing and assembly of Phytophthora oleae, isolate VK10A, causative agent of rot of olive drupes.</title>
        <authorList>
            <person name="Conti Taguali S."/>
            <person name="Riolo M."/>
            <person name="La Spada F."/>
            <person name="Cacciola S.O."/>
            <person name="Dionisio G."/>
        </authorList>
    </citation>
    <scope>NUCLEOTIDE SEQUENCE [LARGE SCALE GENOMIC DNA]</scope>
    <source>
        <strain evidence="12 13">VK10A</strain>
    </source>
</reference>
<gene>
    <name evidence="12" type="ORF">V7S43_018658</name>
</gene>
<sequence>MSARPFFCSNRQSPSCLVRHSPVANYLRRRSSSPPCNLFHYHPHYHCGLWPVLPEFSHYSIRALRTRQAPLRETPPLSPTPSPTMVNVFSAIAVAVALVATSSVASAASMRSEAASMPTGSWPSSKGNVYYTEPYTVKKGETFDGGMKTYQRKDIKCNGQEESGSKTAVFLVESGATLKNVIIGKDQMEGVHCDQSGCTIQNVWWDDVCEDALSIKGGSASSVSKVIGGGARSADDKVVQHNGLGTVSIEGFYAQDFGKLYRSCGTCGNKSRKVTVKNVYAVNGKKSIVTVNKNWGDQATLENIKIKGKKVDVCAWSQGSTSGEPKELGAGPSGSLCKYSTSTVQYA</sequence>
<dbReference type="SUPFAM" id="SSF51126">
    <property type="entry name" value="Pectin lyase-like"/>
    <property type="match status" value="1"/>
</dbReference>